<dbReference type="Pfam" id="PF01678">
    <property type="entry name" value="DAP_epimerase"/>
    <property type="match status" value="2"/>
</dbReference>
<keyword evidence="5 9" id="KW-0028">Amino-acid biosynthesis</keyword>
<dbReference type="OrthoDB" id="9805408at2"/>
<dbReference type="GO" id="GO:0005829">
    <property type="term" value="C:cytosol"/>
    <property type="evidence" value="ECO:0007669"/>
    <property type="project" value="TreeGrafter"/>
</dbReference>
<evidence type="ECO:0000256" key="6">
    <source>
        <dbReference type="ARBA" id="ARBA00023154"/>
    </source>
</evidence>
<keyword evidence="6 9" id="KW-0457">Lysine biosynthesis</keyword>
<dbReference type="EMBL" id="LFVU01000027">
    <property type="protein sequence ID" value="KMT21443.1"/>
    <property type="molecule type" value="Genomic_DNA"/>
</dbReference>
<evidence type="ECO:0000256" key="3">
    <source>
        <dbReference type="ARBA" id="ARBA00013080"/>
    </source>
</evidence>
<dbReference type="FunFam" id="3.10.310.10:FF:000001">
    <property type="entry name" value="Diaminopimelate epimerase"/>
    <property type="match status" value="1"/>
</dbReference>
<feature type="site" description="Could be important to modulate the pK values of the two catalytic cysteine residues" evidence="9">
    <location>
        <position position="210"/>
    </location>
</feature>
<keyword evidence="7 9" id="KW-0413">Isomerase</keyword>
<evidence type="ECO:0000256" key="7">
    <source>
        <dbReference type="ARBA" id="ARBA00023235"/>
    </source>
</evidence>
<protein>
    <recommendedName>
        <fullName evidence="3 9">Diaminopimelate epimerase</fullName>
        <shortName evidence="9">DAP epimerase</shortName>
        <ecNumber evidence="3 9">5.1.1.7</ecNumber>
    </recommendedName>
    <alternativeName>
        <fullName evidence="9">PLP-independent amino acid racemase</fullName>
    </alternativeName>
</protein>
<dbReference type="GO" id="GO:0009089">
    <property type="term" value="P:lysine biosynthetic process via diaminopimelate"/>
    <property type="evidence" value="ECO:0007669"/>
    <property type="project" value="UniProtKB-UniRule"/>
</dbReference>
<dbReference type="GO" id="GO:0008837">
    <property type="term" value="F:diaminopimelate epimerase activity"/>
    <property type="evidence" value="ECO:0007669"/>
    <property type="project" value="UniProtKB-UniRule"/>
</dbReference>
<comment type="caution">
    <text evidence="9">Lacks conserved residue(s) required for the propagation of feature annotation.</text>
</comment>
<dbReference type="PANTHER" id="PTHR31689">
    <property type="entry name" value="DIAMINOPIMELATE EPIMERASE, CHLOROPLASTIC"/>
    <property type="match status" value="1"/>
</dbReference>
<evidence type="ECO:0000256" key="4">
    <source>
        <dbReference type="ARBA" id="ARBA00022490"/>
    </source>
</evidence>
<organism evidence="11 12">
    <name type="scientific">Clostridium cylindrosporum DSM 605</name>
    <dbReference type="NCBI Taxonomy" id="1121307"/>
    <lineage>
        <taxon>Bacteria</taxon>
        <taxon>Bacillati</taxon>
        <taxon>Bacillota</taxon>
        <taxon>Clostridia</taxon>
        <taxon>Eubacteriales</taxon>
        <taxon>Clostridiaceae</taxon>
        <taxon>Clostridium</taxon>
    </lineage>
</organism>
<gene>
    <name evidence="9 11" type="primary">dapF</name>
    <name evidence="11" type="ORF">CLCY_2c02030</name>
</gene>
<comment type="subunit">
    <text evidence="9">Homodimer.</text>
</comment>
<feature type="binding site" evidence="9">
    <location>
        <position position="192"/>
    </location>
    <ligand>
        <name>substrate</name>
    </ligand>
</feature>
<dbReference type="InterPro" id="IPR001653">
    <property type="entry name" value="DAP_epimerase_DapF"/>
</dbReference>
<comment type="subcellular location">
    <subcellularLocation>
        <location evidence="9">Cytoplasm</location>
    </subcellularLocation>
</comment>
<feature type="binding site" evidence="9">
    <location>
        <position position="11"/>
    </location>
    <ligand>
        <name>substrate</name>
    </ligand>
</feature>
<reference evidence="11 12" key="1">
    <citation type="submission" date="2015-06" db="EMBL/GenBank/DDBJ databases">
        <title>Draft genome sequence of the purine-degrading Clostridium cylindrosporum HC-1 (DSM 605).</title>
        <authorList>
            <person name="Poehlein A."/>
            <person name="Schiel-Bengelsdorf B."/>
            <person name="Bengelsdorf F."/>
            <person name="Daniel R."/>
            <person name="Duerre P."/>
        </authorList>
    </citation>
    <scope>NUCLEOTIDE SEQUENCE [LARGE SCALE GENOMIC DNA]</scope>
    <source>
        <strain evidence="11 12">DSM 605</strain>
    </source>
</reference>
<keyword evidence="12" id="KW-1185">Reference proteome</keyword>
<sequence length="274" mass="30035">MKFSKMHGLGNDFIVVEESNLNGEDIYSLAKKVCNRNFSLGADGLLVVYKSSLADTKMEIINSDGSYASMCGNGIRCFAKYVYEKGIVNKEVITIETGAGILTAYLNVEDNIVKGIKIDMGVFSYAKEDIPFRGDEDNKNYVLSVNDKDYSSTTMLLGVPHTVVYVDNIDADEVIKSGAVIETLEKFENNTNVNFVKYIDRDNIEVRTWERGAGITFACGTGTCASVVSGITRGINNNKVTAKLFAGNMIIEYTDGKVYMEGPAEFICDGEVVV</sequence>
<evidence type="ECO:0000256" key="8">
    <source>
        <dbReference type="ARBA" id="ARBA00051712"/>
    </source>
</evidence>
<feature type="binding site" evidence="9">
    <location>
        <begin position="220"/>
        <end position="221"/>
    </location>
    <ligand>
        <name>substrate</name>
    </ligand>
</feature>
<evidence type="ECO:0000313" key="12">
    <source>
        <dbReference type="Proteomes" id="UP000036756"/>
    </source>
</evidence>
<dbReference type="PATRIC" id="fig|1121307.3.peg.1060"/>
<comment type="caution">
    <text evidence="11">The sequence shown here is derived from an EMBL/GenBank/DDBJ whole genome shotgun (WGS) entry which is preliminary data.</text>
</comment>
<proteinExistence type="inferred from homology"/>
<comment type="function">
    <text evidence="9">Catalyzes the stereoinversion of LL-2,6-diaminopimelate (L,L-DAP) to meso-diaminopimelate (meso-DAP), a precursor of L-lysine and an essential component of the bacterial peptidoglycan.</text>
</comment>
<dbReference type="Proteomes" id="UP000036756">
    <property type="component" value="Unassembled WGS sequence"/>
</dbReference>
<dbReference type="RefSeq" id="WP_048570879.1">
    <property type="nucleotide sequence ID" value="NZ_LFVU01000027.1"/>
</dbReference>
<dbReference type="EC" id="5.1.1.7" evidence="3 9"/>
<feature type="site" description="Could be important to modulate the pK values of the two catalytic cysteine residues" evidence="9">
    <location>
        <position position="161"/>
    </location>
</feature>
<dbReference type="NCBIfam" id="TIGR00652">
    <property type="entry name" value="DapF"/>
    <property type="match status" value="1"/>
</dbReference>
<feature type="binding site" evidence="9">
    <location>
        <begin position="72"/>
        <end position="73"/>
    </location>
    <ligand>
        <name>substrate</name>
    </ligand>
</feature>
<evidence type="ECO:0000256" key="10">
    <source>
        <dbReference type="PROSITE-ProRule" id="PRU10125"/>
    </source>
</evidence>
<feature type="active site" description="Proton donor" evidence="9">
    <location>
        <position position="71"/>
    </location>
</feature>
<feature type="active site" evidence="10">
    <location>
        <position position="71"/>
    </location>
</feature>
<comment type="pathway">
    <text evidence="1 9">Amino-acid biosynthesis; L-lysine biosynthesis via DAP pathway; DL-2,6-diaminopimelate from LL-2,6-diaminopimelate: step 1/1.</text>
</comment>
<dbReference type="PROSITE" id="PS01326">
    <property type="entry name" value="DAP_EPIMERASE"/>
    <property type="match status" value="1"/>
</dbReference>
<dbReference type="Gene3D" id="3.10.310.10">
    <property type="entry name" value="Diaminopimelate Epimerase, Chain A, domain 1"/>
    <property type="match status" value="2"/>
</dbReference>
<evidence type="ECO:0000256" key="2">
    <source>
        <dbReference type="ARBA" id="ARBA00010219"/>
    </source>
</evidence>
<dbReference type="HAMAP" id="MF_00197">
    <property type="entry name" value="DAP_epimerase"/>
    <property type="match status" value="1"/>
</dbReference>
<evidence type="ECO:0000313" key="11">
    <source>
        <dbReference type="EMBL" id="KMT21443.1"/>
    </source>
</evidence>
<keyword evidence="4 9" id="KW-0963">Cytoplasm</keyword>
<dbReference type="STRING" id="1121307.CLCY_2c02030"/>
<comment type="similarity">
    <text evidence="2 9">Belongs to the diaminopimelate epimerase family.</text>
</comment>
<name>A0A0J8DAX0_CLOCY</name>
<feature type="binding site" evidence="9">
    <location>
        <position position="62"/>
    </location>
    <ligand>
        <name>substrate</name>
    </ligand>
</feature>
<accession>A0A0J8DAX0</accession>
<evidence type="ECO:0000256" key="5">
    <source>
        <dbReference type="ARBA" id="ARBA00022605"/>
    </source>
</evidence>
<evidence type="ECO:0000256" key="9">
    <source>
        <dbReference type="HAMAP-Rule" id="MF_00197"/>
    </source>
</evidence>
<dbReference type="PANTHER" id="PTHR31689:SF0">
    <property type="entry name" value="DIAMINOPIMELATE EPIMERASE"/>
    <property type="match status" value="1"/>
</dbReference>
<evidence type="ECO:0000256" key="1">
    <source>
        <dbReference type="ARBA" id="ARBA00005196"/>
    </source>
</evidence>
<comment type="catalytic activity">
    <reaction evidence="8 9">
        <text>(2S,6S)-2,6-diaminopimelate = meso-2,6-diaminopimelate</text>
        <dbReference type="Rhea" id="RHEA:15393"/>
        <dbReference type="ChEBI" id="CHEBI:57609"/>
        <dbReference type="ChEBI" id="CHEBI:57791"/>
        <dbReference type="EC" id="5.1.1.7"/>
    </reaction>
</comment>
<dbReference type="InterPro" id="IPR018510">
    <property type="entry name" value="DAP_epimerase_AS"/>
</dbReference>
<dbReference type="SUPFAM" id="SSF54506">
    <property type="entry name" value="Diaminopimelate epimerase-like"/>
    <property type="match status" value="2"/>
</dbReference>
<dbReference type="AlphaFoldDB" id="A0A0J8DAX0"/>
<feature type="binding site" evidence="9">
    <location>
        <begin position="210"/>
        <end position="211"/>
    </location>
    <ligand>
        <name>substrate</name>
    </ligand>
</feature>
<dbReference type="UniPathway" id="UPA00034">
    <property type="reaction ID" value="UER00025"/>
</dbReference>
<feature type="active site" description="Proton acceptor" evidence="9">
    <location>
        <position position="219"/>
    </location>
</feature>